<dbReference type="Proteomes" id="UP000702209">
    <property type="component" value="Unassembled WGS sequence"/>
</dbReference>
<name>A0ABS0CR20_9NOCA</name>
<evidence type="ECO:0008006" key="3">
    <source>
        <dbReference type="Google" id="ProtNLM"/>
    </source>
</evidence>
<reference evidence="1 2" key="1">
    <citation type="submission" date="2020-10" db="EMBL/GenBank/DDBJ databases">
        <title>Identification of Nocardia species via Next-generation sequencing and recognition of intraspecies genetic diversity.</title>
        <authorList>
            <person name="Li P."/>
            <person name="Li P."/>
            <person name="Lu B."/>
        </authorList>
    </citation>
    <scope>NUCLEOTIDE SEQUENCE [LARGE SCALE GENOMIC DNA]</scope>
    <source>
        <strain evidence="1 2">BJ06-0157</strain>
    </source>
</reference>
<dbReference type="RefSeq" id="WP_195129556.1">
    <property type="nucleotide sequence ID" value="NZ_JADLQX010000007.1"/>
</dbReference>
<evidence type="ECO:0000313" key="1">
    <source>
        <dbReference type="EMBL" id="MBF6298247.1"/>
    </source>
</evidence>
<evidence type="ECO:0000313" key="2">
    <source>
        <dbReference type="Proteomes" id="UP000702209"/>
    </source>
</evidence>
<protein>
    <recommendedName>
        <fullName evidence="3">ANTAR domain-containing protein</fullName>
    </recommendedName>
</protein>
<dbReference type="EMBL" id="JADLQX010000007">
    <property type="protein sequence ID" value="MBF6298247.1"/>
    <property type="molecule type" value="Genomic_DNA"/>
</dbReference>
<organism evidence="1 2">
    <name type="scientific">Nocardia amamiensis</name>
    <dbReference type="NCBI Taxonomy" id="404578"/>
    <lineage>
        <taxon>Bacteria</taxon>
        <taxon>Bacillati</taxon>
        <taxon>Actinomycetota</taxon>
        <taxon>Actinomycetes</taxon>
        <taxon>Mycobacteriales</taxon>
        <taxon>Nocardiaceae</taxon>
        <taxon>Nocardia</taxon>
    </lineage>
</organism>
<comment type="caution">
    <text evidence="1">The sequence shown here is derived from an EMBL/GenBank/DDBJ whole genome shotgun (WGS) entry which is preliminary data.</text>
</comment>
<keyword evidence="2" id="KW-1185">Reference proteome</keyword>
<accession>A0ABS0CR20</accession>
<proteinExistence type="predicted"/>
<gene>
    <name evidence="1" type="ORF">IU459_11915</name>
</gene>
<sequence length="78" mass="8139">MSEPTIGQRLDTALDNLKLTTSAQGAIGWLVQGQAEKAQQALVKLDAEQLRAVSAAALGLAAMADHLANQIEENPTNG</sequence>